<gene>
    <name evidence="1" type="ordered locus">Echvi_2145</name>
</gene>
<dbReference type="Proteomes" id="UP000010796">
    <property type="component" value="Chromosome"/>
</dbReference>
<organism evidence="1 2">
    <name type="scientific">Echinicola vietnamensis (strain DSM 17526 / LMG 23754 / KMM 6221)</name>
    <dbReference type="NCBI Taxonomy" id="926556"/>
    <lineage>
        <taxon>Bacteria</taxon>
        <taxon>Pseudomonadati</taxon>
        <taxon>Bacteroidota</taxon>
        <taxon>Cytophagia</taxon>
        <taxon>Cytophagales</taxon>
        <taxon>Cyclobacteriaceae</taxon>
        <taxon>Echinicola</taxon>
    </lineage>
</organism>
<evidence type="ECO:0000313" key="2">
    <source>
        <dbReference type="Proteomes" id="UP000010796"/>
    </source>
</evidence>
<dbReference type="EMBL" id="CP003346">
    <property type="protein sequence ID" value="AGA78396.1"/>
    <property type="molecule type" value="Genomic_DNA"/>
</dbReference>
<sequence length="43" mass="5207">MKIKKQKKITYGTIFKKLNLPNIKGRQRKKTLFNISHQLDFPY</sequence>
<evidence type="ECO:0000313" key="1">
    <source>
        <dbReference type="EMBL" id="AGA78396.1"/>
    </source>
</evidence>
<dbReference type="AlphaFoldDB" id="L0G053"/>
<proteinExistence type="predicted"/>
<accession>L0G053</accession>
<reference evidence="2" key="1">
    <citation type="submission" date="2012-02" db="EMBL/GenBank/DDBJ databases">
        <title>The complete genome of Echinicola vietnamensis DSM 17526.</title>
        <authorList>
            <person name="Lucas S."/>
            <person name="Copeland A."/>
            <person name="Lapidus A."/>
            <person name="Glavina del Rio T."/>
            <person name="Dalin E."/>
            <person name="Tice H."/>
            <person name="Bruce D."/>
            <person name="Goodwin L."/>
            <person name="Pitluck S."/>
            <person name="Peters L."/>
            <person name="Ovchinnikova G."/>
            <person name="Teshima H."/>
            <person name="Kyrpides N."/>
            <person name="Mavromatis K."/>
            <person name="Ivanova N."/>
            <person name="Brettin T."/>
            <person name="Detter J.C."/>
            <person name="Han C."/>
            <person name="Larimer F."/>
            <person name="Land M."/>
            <person name="Hauser L."/>
            <person name="Markowitz V."/>
            <person name="Cheng J.-F."/>
            <person name="Hugenholtz P."/>
            <person name="Woyke T."/>
            <person name="Wu D."/>
            <person name="Brambilla E."/>
            <person name="Klenk H.-P."/>
            <person name="Eisen J.A."/>
        </authorList>
    </citation>
    <scope>NUCLEOTIDE SEQUENCE [LARGE SCALE GENOMIC DNA]</scope>
    <source>
        <strain evidence="2">DSM 17526 / LMG 23754 / KMM 6221</strain>
    </source>
</reference>
<protein>
    <submittedName>
        <fullName evidence="1">Uncharacterized protein</fullName>
    </submittedName>
</protein>
<dbReference type="KEGG" id="evi:Echvi_2145"/>
<name>L0G053_ECHVK</name>
<keyword evidence="2" id="KW-1185">Reference proteome</keyword>
<dbReference type="HOGENOM" id="CLU_3232804_0_0_10"/>